<feature type="signal peptide" evidence="1">
    <location>
        <begin position="1"/>
        <end position="29"/>
    </location>
</feature>
<reference evidence="2" key="1">
    <citation type="submission" date="2023-05" db="EMBL/GenBank/DDBJ databases">
        <title>Nepenthes gracilis genome sequencing.</title>
        <authorList>
            <person name="Fukushima K."/>
        </authorList>
    </citation>
    <scope>NUCLEOTIDE SEQUENCE</scope>
    <source>
        <strain evidence="2">SING2019-196</strain>
    </source>
</reference>
<keyword evidence="1" id="KW-0732">Signal</keyword>
<proteinExistence type="predicted"/>
<dbReference type="AlphaFoldDB" id="A0AAD3SQC6"/>
<accession>A0AAD3SQC6</accession>
<evidence type="ECO:0000313" key="3">
    <source>
        <dbReference type="Proteomes" id="UP001279734"/>
    </source>
</evidence>
<name>A0AAD3SQC6_NEPGR</name>
<gene>
    <name evidence="2" type="ORF">Nepgr_016352</name>
</gene>
<comment type="caution">
    <text evidence="2">The sequence shown here is derived from an EMBL/GenBank/DDBJ whole genome shotgun (WGS) entry which is preliminary data.</text>
</comment>
<evidence type="ECO:0000313" key="2">
    <source>
        <dbReference type="EMBL" id="GMH14511.1"/>
    </source>
</evidence>
<dbReference type="Proteomes" id="UP001279734">
    <property type="component" value="Unassembled WGS sequence"/>
</dbReference>
<protein>
    <recommendedName>
        <fullName evidence="4">Secreted protein</fullName>
    </recommendedName>
</protein>
<evidence type="ECO:0008006" key="4">
    <source>
        <dbReference type="Google" id="ProtNLM"/>
    </source>
</evidence>
<evidence type="ECO:0000256" key="1">
    <source>
        <dbReference type="SAM" id="SignalP"/>
    </source>
</evidence>
<keyword evidence="3" id="KW-1185">Reference proteome</keyword>
<organism evidence="2 3">
    <name type="scientific">Nepenthes gracilis</name>
    <name type="common">Slender pitcher plant</name>
    <dbReference type="NCBI Taxonomy" id="150966"/>
    <lineage>
        <taxon>Eukaryota</taxon>
        <taxon>Viridiplantae</taxon>
        <taxon>Streptophyta</taxon>
        <taxon>Embryophyta</taxon>
        <taxon>Tracheophyta</taxon>
        <taxon>Spermatophyta</taxon>
        <taxon>Magnoliopsida</taxon>
        <taxon>eudicotyledons</taxon>
        <taxon>Gunneridae</taxon>
        <taxon>Pentapetalae</taxon>
        <taxon>Caryophyllales</taxon>
        <taxon>Nepenthaceae</taxon>
        <taxon>Nepenthes</taxon>
    </lineage>
</organism>
<dbReference type="EMBL" id="BSYO01000014">
    <property type="protein sequence ID" value="GMH14511.1"/>
    <property type="molecule type" value="Genomic_DNA"/>
</dbReference>
<feature type="chain" id="PRO_5042067696" description="Secreted protein" evidence="1">
    <location>
        <begin position="30"/>
        <end position="165"/>
    </location>
</feature>
<sequence length="165" mass="17502">MVWLFCVCCCAVALSPCCILADLLCCCRAAQLCCSVNSDGHFASTCWSAADSVDGGLAAKEGAVFAALANYTSGAAVLQHQCSKYASTKIPSAQGIPSISLTGNIYHQTMQQQTVAAVNQTAPDFEPNTEASTPNQQFLIKAARNCPREAEDKPYKNAHQDDLFA</sequence>